<proteinExistence type="predicted"/>
<dbReference type="SMART" id="SM00867">
    <property type="entry name" value="YceI"/>
    <property type="match status" value="1"/>
</dbReference>
<dbReference type="EMBL" id="JBHSKT010000004">
    <property type="protein sequence ID" value="MFC5270458.1"/>
    <property type="molecule type" value="Genomic_DNA"/>
</dbReference>
<keyword evidence="1" id="KW-0732">Signal</keyword>
<evidence type="ECO:0000259" key="2">
    <source>
        <dbReference type="SMART" id="SM00867"/>
    </source>
</evidence>
<feature type="signal peptide" evidence="1">
    <location>
        <begin position="1"/>
        <end position="22"/>
    </location>
</feature>
<feature type="domain" description="Lipid/polyisoprenoid-binding YceI-like" evidence="2">
    <location>
        <begin position="24"/>
        <end position="180"/>
    </location>
</feature>
<gene>
    <name evidence="3" type="ORF">ACFPIB_07555</name>
</gene>
<name>A0ABW0E7X2_9BACT</name>
<evidence type="ECO:0000256" key="1">
    <source>
        <dbReference type="SAM" id="SignalP"/>
    </source>
</evidence>
<dbReference type="Proteomes" id="UP001596161">
    <property type="component" value="Unassembled WGS sequence"/>
</dbReference>
<dbReference type="RefSeq" id="WP_378016830.1">
    <property type="nucleotide sequence ID" value="NZ_JBHSKT010000004.1"/>
</dbReference>
<sequence>MHTFWRIFYTVFLLIITFQAAAQTYTANNGHVYFLSEAPIQNIEAHSTQLGGALRLNDRSFAFSIPIESFEFERSLMQQHFNESYLESEKYPRATFVGKLLDSTNFAIPGTYAVTAVGKLTIHGITQERTIGGVIISDKNRLTLEAIFPVKISDHNIKIPRLLFETIAETVNVKVNMVLRPVKT</sequence>
<dbReference type="Gene3D" id="2.40.128.110">
    <property type="entry name" value="Lipid/polyisoprenoid-binding, YceI-like"/>
    <property type="match status" value="1"/>
</dbReference>
<reference evidence="4" key="1">
    <citation type="journal article" date="2019" name="Int. J. Syst. Evol. Microbiol.">
        <title>The Global Catalogue of Microorganisms (GCM) 10K type strain sequencing project: providing services to taxonomists for standard genome sequencing and annotation.</title>
        <authorList>
            <consortium name="The Broad Institute Genomics Platform"/>
            <consortium name="The Broad Institute Genome Sequencing Center for Infectious Disease"/>
            <person name="Wu L."/>
            <person name="Ma J."/>
        </authorList>
    </citation>
    <scope>NUCLEOTIDE SEQUENCE [LARGE SCALE GENOMIC DNA]</scope>
    <source>
        <strain evidence="4">KACC 12602</strain>
    </source>
</reference>
<evidence type="ECO:0000313" key="4">
    <source>
        <dbReference type="Proteomes" id="UP001596161"/>
    </source>
</evidence>
<dbReference type="InterPro" id="IPR036761">
    <property type="entry name" value="TTHA0802/YceI-like_sf"/>
</dbReference>
<comment type="caution">
    <text evidence="3">The sequence shown here is derived from an EMBL/GenBank/DDBJ whole genome shotgun (WGS) entry which is preliminary data.</text>
</comment>
<organism evidence="3 4">
    <name type="scientific">Adhaeribacter terreus</name>
    <dbReference type="NCBI Taxonomy" id="529703"/>
    <lineage>
        <taxon>Bacteria</taxon>
        <taxon>Pseudomonadati</taxon>
        <taxon>Bacteroidota</taxon>
        <taxon>Cytophagia</taxon>
        <taxon>Cytophagales</taxon>
        <taxon>Hymenobacteraceae</taxon>
        <taxon>Adhaeribacter</taxon>
    </lineage>
</organism>
<protein>
    <submittedName>
        <fullName evidence="3">YceI family protein</fullName>
    </submittedName>
</protein>
<accession>A0ABW0E7X2</accession>
<dbReference type="Pfam" id="PF04264">
    <property type="entry name" value="YceI"/>
    <property type="match status" value="1"/>
</dbReference>
<evidence type="ECO:0000313" key="3">
    <source>
        <dbReference type="EMBL" id="MFC5270458.1"/>
    </source>
</evidence>
<feature type="chain" id="PRO_5045142042" evidence="1">
    <location>
        <begin position="23"/>
        <end position="184"/>
    </location>
</feature>
<dbReference type="SUPFAM" id="SSF101874">
    <property type="entry name" value="YceI-like"/>
    <property type="match status" value="1"/>
</dbReference>
<dbReference type="PANTHER" id="PTHR34406">
    <property type="entry name" value="PROTEIN YCEI"/>
    <property type="match status" value="1"/>
</dbReference>
<dbReference type="PANTHER" id="PTHR34406:SF1">
    <property type="entry name" value="PROTEIN YCEI"/>
    <property type="match status" value="1"/>
</dbReference>
<keyword evidence="4" id="KW-1185">Reference proteome</keyword>
<dbReference type="InterPro" id="IPR007372">
    <property type="entry name" value="Lipid/polyisoprenoid-bd_YceI"/>
</dbReference>